<proteinExistence type="predicted"/>
<feature type="chain" id="PRO_5038713437" evidence="1">
    <location>
        <begin position="23"/>
        <end position="256"/>
    </location>
</feature>
<accession>A0A926EHR3</accession>
<dbReference type="Pfam" id="PF07833">
    <property type="entry name" value="Cu_amine_oxidN1"/>
    <property type="match status" value="1"/>
</dbReference>
<dbReference type="SUPFAM" id="SSF55383">
    <property type="entry name" value="Copper amine oxidase, domain N"/>
    <property type="match status" value="1"/>
</dbReference>
<feature type="signal peptide" evidence="1">
    <location>
        <begin position="1"/>
        <end position="22"/>
    </location>
</feature>
<dbReference type="RefSeq" id="WP_249332349.1">
    <property type="nucleotide sequence ID" value="NZ_JACRSY010000008.1"/>
</dbReference>
<evidence type="ECO:0000313" key="3">
    <source>
        <dbReference type="EMBL" id="MBC8579205.1"/>
    </source>
</evidence>
<gene>
    <name evidence="3" type="ORF">H8718_06655</name>
</gene>
<evidence type="ECO:0000313" key="4">
    <source>
        <dbReference type="Proteomes" id="UP000655830"/>
    </source>
</evidence>
<feature type="domain" description="Copper amine oxidase-like N-terminal" evidence="2">
    <location>
        <begin position="140"/>
        <end position="243"/>
    </location>
</feature>
<keyword evidence="4" id="KW-1185">Reference proteome</keyword>
<protein>
    <submittedName>
        <fullName evidence="3">Copper amine oxidase N-terminal domain-containing protein</fullName>
    </submittedName>
</protein>
<evidence type="ECO:0000259" key="2">
    <source>
        <dbReference type="Pfam" id="PF07833"/>
    </source>
</evidence>
<organism evidence="3 4">
    <name type="scientific">Zhenhengia yiwuensis</name>
    <dbReference type="NCBI Taxonomy" id="2763666"/>
    <lineage>
        <taxon>Bacteria</taxon>
        <taxon>Bacillati</taxon>
        <taxon>Bacillota</taxon>
        <taxon>Clostridia</taxon>
        <taxon>Lachnospirales</taxon>
        <taxon>Lachnospiraceae</taxon>
        <taxon>Zhenhengia</taxon>
    </lineage>
</organism>
<dbReference type="InterPro" id="IPR036582">
    <property type="entry name" value="Mao_N_sf"/>
</dbReference>
<dbReference type="Gene3D" id="3.30.457.10">
    <property type="entry name" value="Copper amine oxidase-like, N-terminal domain"/>
    <property type="match status" value="1"/>
</dbReference>
<dbReference type="EMBL" id="JACRSY010000008">
    <property type="protein sequence ID" value="MBC8579205.1"/>
    <property type="molecule type" value="Genomic_DNA"/>
</dbReference>
<dbReference type="InterPro" id="IPR012854">
    <property type="entry name" value="Cu_amine_oxidase-like_N"/>
</dbReference>
<evidence type="ECO:0000256" key="1">
    <source>
        <dbReference type="SAM" id="SignalP"/>
    </source>
</evidence>
<dbReference type="Proteomes" id="UP000655830">
    <property type="component" value="Unassembled WGS sequence"/>
</dbReference>
<dbReference type="AlphaFoldDB" id="A0A926EHR3"/>
<reference evidence="3" key="1">
    <citation type="submission" date="2020-08" db="EMBL/GenBank/DDBJ databases">
        <title>Genome public.</title>
        <authorList>
            <person name="Liu C."/>
            <person name="Sun Q."/>
        </authorList>
    </citation>
    <scope>NUCLEOTIDE SEQUENCE</scope>
    <source>
        <strain evidence="3">NSJ-12</strain>
    </source>
</reference>
<sequence>MKKSLIWTLMAFVTFSSINLYASEPTKEIIPLADQGVSTHVINRNIPITKAEFITVILQAVNHKEQLPPIMDTHYALPAMERAEKLGIIELKDYPMETWSEMVSNEEKSGILSKAAANKEIDMEKVYKALSEVLIEKVTVDGETVDLGHNLPSHYMGQVMLPLRNIAEAMGFEVEWDAATYTATLNNGRIESKVQIGFDSYLYKSVNAIGMSAPFSAGVAPKLIDGSVYVPSEYFSMFADCTISDWTMHFINKSRE</sequence>
<name>A0A926EHR3_9FIRM</name>
<comment type="caution">
    <text evidence="3">The sequence shown here is derived from an EMBL/GenBank/DDBJ whole genome shotgun (WGS) entry which is preliminary data.</text>
</comment>
<keyword evidence="1" id="KW-0732">Signal</keyword>